<dbReference type="EMBL" id="CAJOBJ010005950">
    <property type="protein sequence ID" value="CAF4046687.1"/>
    <property type="molecule type" value="Genomic_DNA"/>
</dbReference>
<dbReference type="Pfam" id="PF01556">
    <property type="entry name" value="DnaJ_C"/>
    <property type="match status" value="1"/>
</dbReference>
<dbReference type="Proteomes" id="UP000676336">
    <property type="component" value="Unassembled WGS sequence"/>
</dbReference>
<dbReference type="FunFam" id="2.60.260.20:FF:000003">
    <property type="entry name" value="DnaJ subfamily A member 2"/>
    <property type="match status" value="1"/>
</dbReference>
<name>A0A8S2PI32_9BILA</name>
<dbReference type="FunFam" id="2.60.260.20:FF:000002">
    <property type="entry name" value="Dnaj homolog subfamily b member"/>
    <property type="match status" value="1"/>
</dbReference>
<keyword evidence="3" id="KW-0863">Zinc-finger</keyword>
<gene>
    <name evidence="7" type="ORF">GIL414_LOCUS14204</name>
    <name evidence="8" type="ORF">SMN809_LOCUS14936</name>
</gene>
<comment type="caution">
    <text evidence="8">The sequence shown here is derived from an EMBL/GenBank/DDBJ whole genome shotgun (WGS) entry which is preliminary data.</text>
</comment>
<evidence type="ECO:0000313" key="8">
    <source>
        <dbReference type="EMBL" id="CAF4056335.1"/>
    </source>
</evidence>
<evidence type="ECO:0000256" key="3">
    <source>
        <dbReference type="ARBA" id="ARBA00022771"/>
    </source>
</evidence>
<dbReference type="PROSITE" id="PS50076">
    <property type="entry name" value="DNAJ_2"/>
    <property type="match status" value="1"/>
</dbReference>
<dbReference type="SUPFAM" id="SSF49493">
    <property type="entry name" value="HSP40/DnaJ peptide-binding domain"/>
    <property type="match status" value="2"/>
</dbReference>
<dbReference type="CDD" id="cd06257">
    <property type="entry name" value="DnaJ"/>
    <property type="match status" value="1"/>
</dbReference>
<dbReference type="InterPro" id="IPR001623">
    <property type="entry name" value="DnaJ_domain"/>
</dbReference>
<evidence type="ECO:0000313" key="9">
    <source>
        <dbReference type="Proteomes" id="UP000676336"/>
    </source>
</evidence>
<dbReference type="InterPro" id="IPR051339">
    <property type="entry name" value="DnaJ_subfamily_B"/>
</dbReference>
<accession>A0A8S2PI32</accession>
<keyword evidence="2" id="KW-0677">Repeat</keyword>
<keyword evidence="4" id="KW-0862">Zinc</keyword>
<dbReference type="GO" id="GO:0051087">
    <property type="term" value="F:protein-folding chaperone binding"/>
    <property type="evidence" value="ECO:0007669"/>
    <property type="project" value="TreeGrafter"/>
</dbReference>
<dbReference type="Gene3D" id="1.10.287.110">
    <property type="entry name" value="DnaJ domain"/>
    <property type="match status" value="1"/>
</dbReference>
<dbReference type="InterPro" id="IPR008971">
    <property type="entry name" value="HSP40/DnaJ_pept-bd"/>
</dbReference>
<evidence type="ECO:0000256" key="1">
    <source>
        <dbReference type="ARBA" id="ARBA00022723"/>
    </source>
</evidence>
<dbReference type="CDD" id="cd10747">
    <property type="entry name" value="DnaJ_C"/>
    <property type="match status" value="1"/>
</dbReference>
<evidence type="ECO:0000256" key="4">
    <source>
        <dbReference type="ARBA" id="ARBA00022833"/>
    </source>
</evidence>
<reference evidence="8" key="1">
    <citation type="submission" date="2021-02" db="EMBL/GenBank/DDBJ databases">
        <authorList>
            <person name="Nowell W R."/>
        </authorList>
    </citation>
    <scope>NUCLEOTIDE SEQUENCE</scope>
</reference>
<dbReference type="PANTHER" id="PTHR24078">
    <property type="entry name" value="DNAJ HOMOLOG SUBFAMILY C MEMBER"/>
    <property type="match status" value="1"/>
</dbReference>
<dbReference type="GO" id="GO:0006457">
    <property type="term" value="P:protein folding"/>
    <property type="evidence" value="ECO:0007669"/>
    <property type="project" value="InterPro"/>
</dbReference>
<dbReference type="GO" id="GO:0051082">
    <property type="term" value="F:unfolded protein binding"/>
    <property type="evidence" value="ECO:0007669"/>
    <property type="project" value="InterPro"/>
</dbReference>
<evidence type="ECO:0000256" key="5">
    <source>
        <dbReference type="ARBA" id="ARBA00023186"/>
    </source>
</evidence>
<dbReference type="InterPro" id="IPR018253">
    <property type="entry name" value="DnaJ_domain_CS"/>
</dbReference>
<dbReference type="Proteomes" id="UP000681720">
    <property type="component" value="Unassembled WGS sequence"/>
</dbReference>
<sequence length="342" mass="39606">MVNKDYYAILGVSRIATDDEIKRAYKQKALKYHPDKNRDDIDAEKKFTDIREAYELLSDHYKRSLYDRFGSDDIRNYFNADSRASFRDSFSTGNYNSSYGTDATYDAVHNYFVRSKDPTTFFDLYVTLEEIDKGTIRKLKVTRKRFKAELNAVEKDEKVLEIPIKPGWKEGTKITFENEGDEQDRNTIAGDIVFIIRDKPHPIFERSNSDIICRVKLTLKQALLGTLIVIPFLDSTKPPYQLRTFDEIITPQTEKRFPNEGLPYSKDPTKRGDLIVKFEILFPKFLNSQQIPNDWSTTINHNDNELNKHTFLNEIIDGKTPLIDSAMPEIADSIPSSLCQVK</sequence>
<dbReference type="SUPFAM" id="SSF46565">
    <property type="entry name" value="Chaperone J-domain"/>
    <property type="match status" value="1"/>
</dbReference>
<organism evidence="8 9">
    <name type="scientific">Rotaria magnacalcarata</name>
    <dbReference type="NCBI Taxonomy" id="392030"/>
    <lineage>
        <taxon>Eukaryota</taxon>
        <taxon>Metazoa</taxon>
        <taxon>Spiralia</taxon>
        <taxon>Gnathifera</taxon>
        <taxon>Rotifera</taxon>
        <taxon>Eurotatoria</taxon>
        <taxon>Bdelloidea</taxon>
        <taxon>Philodinida</taxon>
        <taxon>Philodinidae</taxon>
        <taxon>Rotaria</taxon>
    </lineage>
</organism>
<dbReference type="PRINTS" id="PR00625">
    <property type="entry name" value="JDOMAIN"/>
</dbReference>
<dbReference type="InterPro" id="IPR002939">
    <property type="entry name" value="DnaJ_C"/>
</dbReference>
<dbReference type="GO" id="GO:0005829">
    <property type="term" value="C:cytosol"/>
    <property type="evidence" value="ECO:0007669"/>
    <property type="project" value="TreeGrafter"/>
</dbReference>
<dbReference type="InterPro" id="IPR036869">
    <property type="entry name" value="J_dom_sf"/>
</dbReference>
<feature type="domain" description="J" evidence="6">
    <location>
        <begin position="5"/>
        <end position="70"/>
    </location>
</feature>
<evidence type="ECO:0000259" key="6">
    <source>
        <dbReference type="PROSITE" id="PS50076"/>
    </source>
</evidence>
<evidence type="ECO:0000256" key="2">
    <source>
        <dbReference type="ARBA" id="ARBA00022737"/>
    </source>
</evidence>
<proteinExistence type="predicted"/>
<keyword evidence="1" id="KW-0479">Metal-binding</keyword>
<dbReference type="GO" id="GO:0008270">
    <property type="term" value="F:zinc ion binding"/>
    <property type="evidence" value="ECO:0007669"/>
    <property type="project" value="UniProtKB-KW"/>
</dbReference>
<protein>
    <recommendedName>
        <fullName evidence="6">J domain-containing protein</fullName>
    </recommendedName>
</protein>
<dbReference type="AlphaFoldDB" id="A0A8S2PI32"/>
<dbReference type="SMART" id="SM00271">
    <property type="entry name" value="DnaJ"/>
    <property type="match status" value="1"/>
</dbReference>
<evidence type="ECO:0000313" key="7">
    <source>
        <dbReference type="EMBL" id="CAF4046687.1"/>
    </source>
</evidence>
<dbReference type="Gene3D" id="2.60.260.20">
    <property type="entry name" value="Urease metallochaperone UreE, N-terminal domain"/>
    <property type="match status" value="2"/>
</dbReference>
<dbReference type="PANTHER" id="PTHR24078:SF553">
    <property type="entry name" value="DNAJ HOMOLOG SUBFAMILY B MEMBER 5"/>
    <property type="match status" value="1"/>
</dbReference>
<dbReference type="EMBL" id="CAJOBI010006285">
    <property type="protein sequence ID" value="CAF4056335.1"/>
    <property type="molecule type" value="Genomic_DNA"/>
</dbReference>
<dbReference type="PROSITE" id="PS00636">
    <property type="entry name" value="DNAJ_1"/>
    <property type="match status" value="1"/>
</dbReference>
<keyword evidence="5" id="KW-0143">Chaperone</keyword>
<dbReference type="Pfam" id="PF00226">
    <property type="entry name" value="DnaJ"/>
    <property type="match status" value="1"/>
</dbReference>